<dbReference type="InterPro" id="IPR032359">
    <property type="entry name" value="KwaB-like"/>
</dbReference>
<sequence>MASVLRRLKDGGARAVGLADDPDAVGVCGRAVGCPCAFPLSNDLQNEINDVFRAQRKAFLDGIVATIDFDGRYRPEEGELLVIKDFVDPDSLADIVRNPIGVEQFDPNVHSLETVKAIFAGCPDGGDQVLIQLFEQRRLLATKNVAIFFTGNTFQRMSDAGLTLDSKLLAVLEGKDLKFQSFHFLRRVFDVDDHFKEATATDVKAFAAHASLTAANPAAFEAATSSTMRRKIALILQSGVLDKHPVQTIVATAKPFKVNIQTSPNGQIVLPDSPSELLKLLRFLDEDYYESPLTQTQFVSNSKRVAD</sequence>
<dbReference type="Pfam" id="PF16162">
    <property type="entry name" value="KwaB"/>
    <property type="match status" value="1"/>
</dbReference>
<dbReference type="AlphaFoldDB" id="A0A254MXF0"/>
<evidence type="ECO:0000313" key="2">
    <source>
        <dbReference type="Proteomes" id="UP000197446"/>
    </source>
</evidence>
<accession>A0A254MXF0</accession>
<organism evidence="1 2">
    <name type="scientific">Roseateles puraquae</name>
    <dbReference type="NCBI Taxonomy" id="431059"/>
    <lineage>
        <taxon>Bacteria</taxon>
        <taxon>Pseudomonadati</taxon>
        <taxon>Pseudomonadota</taxon>
        <taxon>Betaproteobacteria</taxon>
        <taxon>Burkholderiales</taxon>
        <taxon>Sphaerotilaceae</taxon>
        <taxon>Roseateles</taxon>
    </lineage>
</organism>
<protein>
    <submittedName>
        <fullName evidence="1">DUF4868 domain-containing protein</fullName>
    </submittedName>
</protein>
<dbReference type="RefSeq" id="WP_088486411.1">
    <property type="nucleotide sequence ID" value="NZ_NISI01000029.1"/>
</dbReference>
<gene>
    <name evidence="1" type="ORF">CDO81_27220</name>
</gene>
<dbReference type="OrthoDB" id="8899520at2"/>
<dbReference type="EMBL" id="NISI01000029">
    <property type="protein sequence ID" value="OWQ96477.1"/>
    <property type="molecule type" value="Genomic_DNA"/>
</dbReference>
<evidence type="ECO:0000313" key="1">
    <source>
        <dbReference type="EMBL" id="OWQ96477.1"/>
    </source>
</evidence>
<comment type="caution">
    <text evidence="1">The sequence shown here is derived from an EMBL/GenBank/DDBJ whole genome shotgun (WGS) entry which is preliminary data.</text>
</comment>
<keyword evidence="2" id="KW-1185">Reference proteome</keyword>
<reference evidence="1 2" key="1">
    <citation type="journal article" date="2007" name="Int. J. Syst. Evol. Microbiol.">
        <title>Description of Pelomonas aquatica sp. nov. and Pelomonas puraquae sp. nov., isolated from industrial and haemodialysis water.</title>
        <authorList>
            <person name="Gomila M."/>
            <person name="Bowien B."/>
            <person name="Falsen E."/>
            <person name="Moore E.R."/>
            <person name="Lalucat J."/>
        </authorList>
    </citation>
    <scope>NUCLEOTIDE SEQUENCE [LARGE SCALE GENOMIC DNA]</scope>
    <source>
        <strain evidence="1 2">CCUG 52769</strain>
    </source>
</reference>
<proteinExistence type="predicted"/>
<name>A0A254MXF0_9BURK</name>
<dbReference type="Proteomes" id="UP000197446">
    <property type="component" value="Unassembled WGS sequence"/>
</dbReference>